<dbReference type="GeneID" id="113797289"/>
<dbReference type="Pfam" id="PF00501">
    <property type="entry name" value="AMP-binding"/>
    <property type="match status" value="1"/>
</dbReference>
<keyword evidence="10" id="KW-1185">Reference proteome</keyword>
<keyword evidence="5" id="KW-0067">ATP-binding</keyword>
<evidence type="ECO:0000256" key="4">
    <source>
        <dbReference type="ARBA" id="ARBA00022832"/>
    </source>
</evidence>
<keyword evidence="4" id="KW-0443">Lipid metabolism</keyword>
<feature type="domain" description="AMP-dependent synthetase/ligase" evidence="9">
    <location>
        <begin position="118"/>
        <end position="541"/>
    </location>
</feature>
<dbReference type="InterPro" id="IPR000873">
    <property type="entry name" value="AMP-dep_synth/lig_dom"/>
</dbReference>
<accession>A0A6P6YDS9</accession>
<dbReference type="OMA" id="MINDEIW"/>
<dbReference type="Gene3D" id="3.40.50.12780">
    <property type="entry name" value="N-terminal domain of ligase-like"/>
    <property type="match status" value="1"/>
</dbReference>
<protein>
    <recommendedName>
        <fullName evidence="6">long-chain-fatty-acid--CoA ligase</fullName>
        <ecNumber evidence="6">6.2.1.3</ecNumber>
    </recommendedName>
</protein>
<dbReference type="GO" id="GO:0005783">
    <property type="term" value="C:endoplasmic reticulum"/>
    <property type="evidence" value="ECO:0007669"/>
    <property type="project" value="TreeGrafter"/>
</dbReference>
<organism evidence="10 11">
    <name type="scientific">Dermatophagoides pteronyssinus</name>
    <name type="common">European house dust mite</name>
    <dbReference type="NCBI Taxonomy" id="6956"/>
    <lineage>
        <taxon>Eukaryota</taxon>
        <taxon>Metazoa</taxon>
        <taxon>Ecdysozoa</taxon>
        <taxon>Arthropoda</taxon>
        <taxon>Chelicerata</taxon>
        <taxon>Arachnida</taxon>
        <taxon>Acari</taxon>
        <taxon>Acariformes</taxon>
        <taxon>Sarcoptiformes</taxon>
        <taxon>Astigmata</taxon>
        <taxon>Psoroptidia</taxon>
        <taxon>Analgoidea</taxon>
        <taxon>Pyroglyphidae</taxon>
        <taxon>Dermatophagoidinae</taxon>
        <taxon>Dermatophagoides</taxon>
    </lineage>
</organism>
<evidence type="ECO:0000256" key="7">
    <source>
        <dbReference type="ARBA" id="ARBA00036813"/>
    </source>
</evidence>
<proteinExistence type="inferred from homology"/>
<dbReference type="GO" id="GO:0005811">
    <property type="term" value="C:lipid droplet"/>
    <property type="evidence" value="ECO:0007669"/>
    <property type="project" value="TreeGrafter"/>
</dbReference>
<dbReference type="KEGG" id="dpte:113797289"/>
<dbReference type="EC" id="6.2.1.3" evidence="6"/>
<keyword evidence="4" id="KW-0276">Fatty acid metabolism</keyword>
<dbReference type="GO" id="GO:0005524">
    <property type="term" value="F:ATP binding"/>
    <property type="evidence" value="ECO:0007669"/>
    <property type="project" value="UniProtKB-KW"/>
</dbReference>
<dbReference type="InParanoid" id="A0A6P6YDS9"/>
<evidence type="ECO:0000256" key="5">
    <source>
        <dbReference type="ARBA" id="ARBA00022840"/>
    </source>
</evidence>
<evidence type="ECO:0000256" key="6">
    <source>
        <dbReference type="ARBA" id="ARBA00026121"/>
    </source>
</evidence>
<dbReference type="GO" id="GO:0005886">
    <property type="term" value="C:plasma membrane"/>
    <property type="evidence" value="ECO:0007669"/>
    <property type="project" value="TreeGrafter"/>
</dbReference>
<dbReference type="Proteomes" id="UP000515146">
    <property type="component" value="Unplaced"/>
</dbReference>
<evidence type="ECO:0000256" key="1">
    <source>
        <dbReference type="ARBA" id="ARBA00006432"/>
    </source>
</evidence>
<evidence type="ECO:0000256" key="3">
    <source>
        <dbReference type="ARBA" id="ARBA00022741"/>
    </source>
</evidence>
<sequence length="721" mass="82410">MRSNIVISILKIVVTIYTAITLPFYFICQKPWKKVQASTSFQVEQTKDKYGRIIYSRKQKKQPDSHLFNYRTYSEALKNLSRDLIKVGRRDIVNEELQYDENGKPIMFNGRMLSKITLTDYQWVTRGKILDRADSIARGLQQLGVQQNEKVMIYAETSLEWFLVALALHRLSSITTTLFSTLSDSGIVHGLNQSESYYLVIDESLLTKIDKLQDEIKFIKQIIYISNHPASYKSRDTEVQRAKNQLANKYAVSSLNEVEKIGDLIEHYEFPVANPNDVMMIMYTSGTTGDPKGVIITHENFYTSVLNLWGRDLEQPISLSRSDLPVFLPMAHIFGYSTILTFFLSDGRMGFSSPFTLLNSSPSHVTGQVGDINLIKPDLFPAVPLVLEKLVSEIYRKLNARSPLAVEIFDYLMDYKIQWRSKGFDTPIINRLICQKINQEFGGRLQALLVTGAAFSERTHALTTVALNLVCIYNMYGSTETTCPMAIMMIDDLSYGRTGVPLNDFKYYLDDWHEGGYTTKDEPNPRGEIVVGGPTVALGYYNKPEETEKDFYTDDEGCRWFFTGDIGEVFPDGSLKIIDRKKDLVKLANGEYISLGKIETGLRSSDYVENICVVTEPFCSEIIALIMPNRLALLELATKLNLKHDFQQLCDDQMINDEIWRSIQQKCQQLGFKKRECPAKIILVKEEWTQANNMLTAASKMRRKTVVDFYKNTIESTFRNL</sequence>
<keyword evidence="3" id="KW-0547">Nucleotide-binding</keyword>
<dbReference type="AlphaFoldDB" id="A0A6P6YDS9"/>
<gene>
    <name evidence="11" type="primary">LOC113797289</name>
</gene>
<evidence type="ECO:0000256" key="2">
    <source>
        <dbReference type="ARBA" id="ARBA00022598"/>
    </source>
</evidence>
<keyword evidence="8" id="KW-0812">Transmembrane</keyword>
<keyword evidence="2" id="KW-0436">Ligase</keyword>
<dbReference type="InterPro" id="IPR020845">
    <property type="entry name" value="AMP-binding_CS"/>
</dbReference>
<dbReference type="PANTHER" id="PTHR43272">
    <property type="entry name" value="LONG-CHAIN-FATTY-ACID--COA LIGASE"/>
    <property type="match status" value="1"/>
</dbReference>
<comment type="catalytic activity">
    <reaction evidence="7">
        <text>a long-chain fatty acid + ATP + CoA = a long-chain fatty acyl-CoA + AMP + diphosphate</text>
        <dbReference type="Rhea" id="RHEA:15421"/>
        <dbReference type="ChEBI" id="CHEBI:30616"/>
        <dbReference type="ChEBI" id="CHEBI:33019"/>
        <dbReference type="ChEBI" id="CHEBI:57287"/>
        <dbReference type="ChEBI" id="CHEBI:57560"/>
        <dbReference type="ChEBI" id="CHEBI:83139"/>
        <dbReference type="ChEBI" id="CHEBI:456215"/>
        <dbReference type="EC" id="6.2.1.3"/>
    </reaction>
</comment>
<dbReference type="InterPro" id="IPR042099">
    <property type="entry name" value="ANL_N_sf"/>
</dbReference>
<evidence type="ECO:0000313" key="10">
    <source>
        <dbReference type="Proteomes" id="UP000515146"/>
    </source>
</evidence>
<dbReference type="SUPFAM" id="SSF56801">
    <property type="entry name" value="Acetyl-CoA synthetase-like"/>
    <property type="match status" value="1"/>
</dbReference>
<name>A0A6P6YDS9_DERPT</name>
<dbReference type="GO" id="GO:0090433">
    <property type="term" value="F:palmitoyl-CoA ligase activity"/>
    <property type="evidence" value="ECO:0007669"/>
    <property type="project" value="TreeGrafter"/>
</dbReference>
<evidence type="ECO:0000313" key="11">
    <source>
        <dbReference type="RefSeq" id="XP_027203445.1"/>
    </source>
</evidence>
<evidence type="ECO:0000256" key="8">
    <source>
        <dbReference type="SAM" id="Phobius"/>
    </source>
</evidence>
<dbReference type="RefSeq" id="XP_027203445.1">
    <property type="nucleotide sequence ID" value="XM_027347644.1"/>
</dbReference>
<dbReference type="GO" id="GO:0030182">
    <property type="term" value="P:neuron differentiation"/>
    <property type="evidence" value="ECO:0007669"/>
    <property type="project" value="TreeGrafter"/>
</dbReference>
<dbReference type="GO" id="GO:0035336">
    <property type="term" value="P:long-chain fatty-acyl-CoA metabolic process"/>
    <property type="evidence" value="ECO:0007669"/>
    <property type="project" value="TreeGrafter"/>
</dbReference>
<feature type="transmembrane region" description="Helical" evidence="8">
    <location>
        <begin position="6"/>
        <end position="28"/>
    </location>
</feature>
<dbReference type="PROSITE" id="PS00455">
    <property type="entry name" value="AMP_BINDING"/>
    <property type="match status" value="1"/>
</dbReference>
<dbReference type="OrthoDB" id="1700726at2759"/>
<dbReference type="PANTHER" id="PTHR43272:SF83">
    <property type="entry name" value="ACYL-COA SYNTHETASE LONG-CHAIN, ISOFORM J"/>
    <property type="match status" value="1"/>
</dbReference>
<keyword evidence="8" id="KW-1133">Transmembrane helix</keyword>
<evidence type="ECO:0000259" key="9">
    <source>
        <dbReference type="Pfam" id="PF00501"/>
    </source>
</evidence>
<keyword evidence="8" id="KW-0472">Membrane</keyword>
<reference evidence="11" key="1">
    <citation type="submission" date="2025-08" db="UniProtKB">
        <authorList>
            <consortium name="RefSeq"/>
        </authorList>
    </citation>
    <scope>IDENTIFICATION</scope>
    <source>
        <strain evidence="11">Airmid</strain>
    </source>
</reference>
<comment type="similarity">
    <text evidence="1">Belongs to the ATP-dependent AMP-binding enzyme family.</text>
</comment>